<name>A0A2Z2HJR4_9ARCH</name>
<gene>
    <name evidence="1" type="ORF">NMSP_0710</name>
</gene>
<evidence type="ECO:0000313" key="1">
    <source>
        <dbReference type="EMBL" id="ARS64331.1"/>
    </source>
</evidence>
<evidence type="ECO:0000313" key="2">
    <source>
        <dbReference type="Proteomes" id="UP000249949"/>
    </source>
</evidence>
<dbReference type="EMBL" id="CP021324">
    <property type="protein sequence ID" value="ARS64331.1"/>
    <property type="molecule type" value="Genomic_DNA"/>
</dbReference>
<dbReference type="KEGG" id="nct:NMSP_0710"/>
<proteinExistence type="predicted"/>
<sequence>MFKKTIKKLKFVSGKTKVANDVNAFKKSETQKIGKCE</sequence>
<reference evidence="1 2" key="1">
    <citation type="journal article" date="2017" name="Environ. Microbiol.">
        <title>Genome and epigenome of a novel marine Thaumarchaeota strain suggest viral infection, phosphorothioation DNA modification and multiple restriction systems.</title>
        <authorList>
            <person name="Ahlgren N.A."/>
            <person name="Chen Y."/>
            <person name="Needham D.M."/>
            <person name="Parada A.E."/>
            <person name="Sachdeva R."/>
            <person name="Trinh V."/>
            <person name="Chen T."/>
            <person name="Fuhrman J.A."/>
        </authorList>
    </citation>
    <scope>NUCLEOTIDE SEQUENCE [LARGE SCALE GENOMIC DNA]</scope>
    <source>
        <strain evidence="1 2">SPOT01</strain>
    </source>
</reference>
<dbReference type="Proteomes" id="UP000249949">
    <property type="component" value="Chromosome"/>
</dbReference>
<accession>A0A2Z2HJR4</accession>
<protein>
    <submittedName>
        <fullName evidence="1">Uncharacterized protein</fullName>
    </submittedName>
</protein>
<dbReference type="AlphaFoldDB" id="A0A2Z2HJR4"/>
<keyword evidence="2" id="KW-1185">Reference proteome</keyword>
<organism evidence="1 2">
    <name type="scientific">Candidatus Nitrosomarinus catalinensis</name>
    <dbReference type="NCBI Taxonomy" id="1898749"/>
    <lineage>
        <taxon>Archaea</taxon>
        <taxon>Nitrososphaerota</taxon>
        <taxon>Nitrososphaeria</taxon>
        <taxon>Nitrosopumilales</taxon>
        <taxon>Nitrosopumilaceae</taxon>
        <taxon>Candidatus Nitrosomarinus</taxon>
    </lineage>
</organism>